<dbReference type="EMBL" id="KV417759">
    <property type="protein sequence ID" value="KZP07184.1"/>
    <property type="molecule type" value="Genomic_DNA"/>
</dbReference>
<feature type="region of interest" description="Disordered" evidence="1">
    <location>
        <begin position="16"/>
        <end position="67"/>
    </location>
</feature>
<feature type="compositionally biased region" description="Polar residues" evidence="1">
    <location>
        <begin position="392"/>
        <end position="403"/>
    </location>
</feature>
<gene>
    <name evidence="2" type="ORF">FIBSPDRAFT_1053132</name>
</gene>
<feature type="region of interest" description="Disordered" evidence="1">
    <location>
        <begin position="344"/>
        <end position="414"/>
    </location>
</feature>
<dbReference type="AlphaFoldDB" id="A0A167XG71"/>
<organism evidence="2">
    <name type="scientific">Athelia psychrophila</name>
    <dbReference type="NCBI Taxonomy" id="1759441"/>
    <lineage>
        <taxon>Eukaryota</taxon>
        <taxon>Fungi</taxon>
        <taxon>Dikarya</taxon>
        <taxon>Basidiomycota</taxon>
        <taxon>Agaricomycotina</taxon>
        <taxon>Agaricomycetes</taxon>
        <taxon>Agaricomycetidae</taxon>
        <taxon>Atheliales</taxon>
        <taxon>Atheliaceae</taxon>
        <taxon>Athelia</taxon>
    </lineage>
</organism>
<protein>
    <submittedName>
        <fullName evidence="2">Uncharacterized protein</fullName>
    </submittedName>
</protein>
<proteinExistence type="predicted"/>
<feature type="compositionally biased region" description="Polar residues" evidence="1">
    <location>
        <begin position="181"/>
        <end position="194"/>
    </location>
</feature>
<feature type="compositionally biased region" description="Low complexity" evidence="1">
    <location>
        <begin position="349"/>
        <end position="360"/>
    </location>
</feature>
<sequence length="596" mass="65464">MDESQLVGSDVFLAGFTSDANTTSPSQTHERNATVPRPVECQTNEQDTPPVKAGESEYSPSSSRSEELYIQPAPFGDQSLSITTPHIFSTSHASDIHPNRWLQPGSSHPNPSTGRDYSQVLPSNGNPFTVPNQAFSNSEFSGLRNYDTNASNHSMSHFQPPSILGEGGTQYLRAQQTYDSYNSPIHADNSQSSDHQSHAYASRSPTTPPFLPNSHQYHAPHTIAQGVYSNNDLRLPGGTASPFPLTGMPFPLVNPSDYAQSFSHPSLGVRYLHHAHNDQSNIPAHSAWIRAPQVYGEPGHGYSGAAFAPWTVGTQSPHNSLGTQPYNRQIMFASQGQFYDQMGAQTAGSSSVHSSLSTRSTDLLPPLYTPSHTGNPLQHGAYPIAQSEPAASYSNTQDHQNSLPPYKRSRASTLPDDYGLADVATYIATEEQNDSIPKIDAVPEPPSTHGPVFRPAPGTVGPQDMWTDDGPHTCPFPECNAIFSRDEAQAHFNSVHLAGELKEHSQYPKKRLLCTIEPCRRGTDGPIQLISMWRHLMTHAKFRCCCSWDGCNLDYAQDHAASRHFREMHWGWPNGKAPPEFQSLRGSSAMKKRKRM</sequence>
<accession>A0A167XG71</accession>
<reference evidence="2" key="1">
    <citation type="journal article" date="2016" name="Mol. Biol. Evol.">
        <title>Comparative Genomics of Early-Diverging Mushroom-Forming Fungi Provides Insights into the Origins of Lignocellulose Decay Capabilities.</title>
        <authorList>
            <person name="Nagy L.G."/>
            <person name="Riley R."/>
            <person name="Tritt A."/>
            <person name="Adam C."/>
            <person name="Daum C."/>
            <person name="Floudas D."/>
            <person name="Sun H."/>
            <person name="Yadav J.S."/>
            <person name="Pangilinan J."/>
            <person name="Larsson K.H."/>
            <person name="Matsuura K."/>
            <person name="Barry K."/>
            <person name="Labutti K."/>
            <person name="Kuo R."/>
            <person name="Ohm R.A."/>
            <person name="Bhattacharya S.S."/>
            <person name="Shirouzu T."/>
            <person name="Yoshinaga Y."/>
            <person name="Martin F.M."/>
            <person name="Grigoriev I.V."/>
            <person name="Hibbett D.S."/>
        </authorList>
    </citation>
    <scope>NUCLEOTIDE SEQUENCE [LARGE SCALE GENOMIC DNA]</scope>
    <source>
        <strain evidence="2">CBS 109695</strain>
    </source>
</reference>
<name>A0A167XG71_9AGAM</name>
<feature type="compositionally biased region" description="Polar residues" evidence="1">
    <location>
        <begin position="104"/>
        <end position="128"/>
    </location>
</feature>
<feature type="compositionally biased region" description="Polar residues" evidence="1">
    <location>
        <begin position="18"/>
        <end position="27"/>
    </location>
</feature>
<feature type="region of interest" description="Disordered" evidence="1">
    <location>
        <begin position="181"/>
        <end position="217"/>
    </location>
</feature>
<evidence type="ECO:0000313" key="2">
    <source>
        <dbReference type="EMBL" id="KZP07184.1"/>
    </source>
</evidence>
<feature type="region of interest" description="Disordered" evidence="1">
    <location>
        <begin position="95"/>
        <end position="128"/>
    </location>
</feature>
<evidence type="ECO:0000256" key="1">
    <source>
        <dbReference type="SAM" id="MobiDB-lite"/>
    </source>
</evidence>